<dbReference type="GeneTree" id="ENSGT00390000009597"/>
<evidence type="ECO:0000313" key="2">
    <source>
        <dbReference type="Ensembl" id="ENSELUP00000011574.2"/>
    </source>
</evidence>
<proteinExistence type="predicted"/>
<dbReference type="GO" id="GO:0043596">
    <property type="term" value="C:nuclear replication fork"/>
    <property type="evidence" value="ECO:0007669"/>
    <property type="project" value="TreeGrafter"/>
</dbReference>
<feature type="compositionally biased region" description="Polar residues" evidence="1">
    <location>
        <begin position="357"/>
        <end position="370"/>
    </location>
</feature>
<dbReference type="AlphaFoldDB" id="A0A3P8Y731"/>
<dbReference type="Proteomes" id="UP000265140">
    <property type="component" value="Chromosome 9"/>
</dbReference>
<evidence type="ECO:0008006" key="4">
    <source>
        <dbReference type="Google" id="ProtNLM"/>
    </source>
</evidence>
<reference evidence="2" key="2">
    <citation type="submission" date="2020-02" db="EMBL/GenBank/DDBJ databases">
        <title>Esox lucius (northern pike) genome, fEsoLuc1, primary haplotype.</title>
        <authorList>
            <person name="Myers G."/>
            <person name="Karagic N."/>
            <person name="Meyer A."/>
            <person name="Pippel M."/>
            <person name="Reichard M."/>
            <person name="Winkler S."/>
            <person name="Tracey A."/>
            <person name="Sims Y."/>
            <person name="Howe K."/>
            <person name="Rhie A."/>
            <person name="Formenti G."/>
            <person name="Durbin R."/>
            <person name="Fedrigo O."/>
            <person name="Jarvis E.D."/>
        </authorList>
    </citation>
    <scope>NUCLEOTIDE SEQUENCE [LARGE SCALE GENOMIC DNA]</scope>
</reference>
<dbReference type="Pfam" id="PF15350">
    <property type="entry name" value="ETAA1"/>
    <property type="match status" value="1"/>
</dbReference>
<feature type="region of interest" description="Disordered" evidence="1">
    <location>
        <begin position="1"/>
        <end position="39"/>
    </location>
</feature>
<evidence type="ECO:0000313" key="3">
    <source>
        <dbReference type="Proteomes" id="UP000265140"/>
    </source>
</evidence>
<reference evidence="2" key="4">
    <citation type="submission" date="2025-09" db="UniProtKB">
        <authorList>
            <consortium name="Ensembl"/>
        </authorList>
    </citation>
    <scope>IDENTIFICATION</scope>
</reference>
<dbReference type="GO" id="GO:0031297">
    <property type="term" value="P:replication fork processing"/>
    <property type="evidence" value="ECO:0007669"/>
    <property type="project" value="TreeGrafter"/>
</dbReference>
<accession>A0A3P8Y731</accession>
<sequence>MTERQKYSDTSGMTAEKGQQGGGVKPKTNRLRRNFKTPTRVKTISRYNSVFNKVNSPLNDSELHDIIWDATTPSPLRTSNKRGKKYYPNVGNVDISDIVNRIAPKYGRPVVPESSLDQWIGESAIPCTPEVQQPKAKKKSPRTNGVADLLKLAKQFDFSIRQDEDRPPPFLLIVPPETAQPVKTNCTHFSNDPIPPDHEMEDDLDFLFDGPTQRISGNISQNSLPCSMEAKIAATVSSKPISEKDLDSLHGHTLPLSSLPFVKPSQANIDFDDDWGSDDLLDDSLVFEMTQNPDIFAPPKHCSTQSVSSESKYVNNNPSAVSDRAFSGQQQRGCRDVQPAVSEGKSEPSKHRKTFTLEANPNFQLKISSKPSEESVSAAQASSLDKPKPTPPCNKAASMASGYQHSQQTQHLSNGTKAIQQAVLFHHGTSVSTKSNTSAATNSYSTKPLQDEDSCYHKHAENDSSKGTDIISASASPCIIPEDDLDFLFASDSIWDDKGDDDLLCQLCDTLESQVESIAEPVITPSQSLPRNQTPSRTIVPAPLNSGRHNVNGNRYAFVSTQAVGKCSAEEIELKKQQAMEKRRQRMLTASNLTTRT</sequence>
<keyword evidence="3" id="KW-1185">Reference proteome</keyword>
<dbReference type="GO" id="GO:0043539">
    <property type="term" value="F:protein serine/threonine kinase activator activity"/>
    <property type="evidence" value="ECO:0007669"/>
    <property type="project" value="TreeGrafter"/>
</dbReference>
<feature type="compositionally biased region" description="Low complexity" evidence="1">
    <location>
        <begin position="430"/>
        <end position="447"/>
    </location>
</feature>
<evidence type="ECO:0000256" key="1">
    <source>
        <dbReference type="SAM" id="MobiDB-lite"/>
    </source>
</evidence>
<feature type="compositionally biased region" description="Low complexity" evidence="1">
    <location>
        <begin position="374"/>
        <end position="383"/>
    </location>
</feature>
<dbReference type="PANTHER" id="PTHR16434">
    <property type="entry name" value="EWING'S TUMOR-ASSOCIATED ANTIGEN 1 ETAA1"/>
    <property type="match status" value="1"/>
</dbReference>
<reference evidence="2" key="3">
    <citation type="submission" date="2025-08" db="UniProtKB">
        <authorList>
            <consortium name="Ensembl"/>
        </authorList>
    </citation>
    <scope>IDENTIFICATION</scope>
</reference>
<gene>
    <name evidence="2" type="primary">ETAA1</name>
</gene>
<dbReference type="Ensembl" id="ENSELUT00000000226.3">
    <property type="protein sequence ID" value="ENSELUP00000011574.2"/>
    <property type="gene ID" value="ENSELUG00000011957.3"/>
</dbReference>
<name>A0A3P8Y731_ESOLU</name>
<dbReference type="GO" id="GO:0006974">
    <property type="term" value="P:DNA damage response"/>
    <property type="evidence" value="ECO:0007669"/>
    <property type="project" value="TreeGrafter"/>
</dbReference>
<dbReference type="PANTHER" id="PTHR16434:SF4">
    <property type="entry name" value="ETAA1 ACTIVATOR OF ATR KINASE"/>
    <property type="match status" value="1"/>
</dbReference>
<protein>
    <recommendedName>
        <fullName evidence="4">ETAA1 activator of ATR kinase</fullName>
    </recommendedName>
</protein>
<organism evidence="2 3">
    <name type="scientific">Esox lucius</name>
    <name type="common">Northern pike</name>
    <dbReference type="NCBI Taxonomy" id="8010"/>
    <lineage>
        <taxon>Eukaryota</taxon>
        <taxon>Metazoa</taxon>
        <taxon>Chordata</taxon>
        <taxon>Craniata</taxon>
        <taxon>Vertebrata</taxon>
        <taxon>Euteleostomi</taxon>
        <taxon>Actinopterygii</taxon>
        <taxon>Neopterygii</taxon>
        <taxon>Teleostei</taxon>
        <taxon>Protacanthopterygii</taxon>
        <taxon>Esociformes</taxon>
        <taxon>Esocidae</taxon>
        <taxon>Esox</taxon>
    </lineage>
</organism>
<feature type="compositionally biased region" description="Polar residues" evidence="1">
    <location>
        <begin position="302"/>
        <end position="320"/>
    </location>
</feature>
<feature type="compositionally biased region" description="Polar residues" evidence="1">
    <location>
        <begin position="401"/>
        <end position="414"/>
    </location>
</feature>
<dbReference type="GO" id="GO:2000001">
    <property type="term" value="P:regulation of DNA damage checkpoint"/>
    <property type="evidence" value="ECO:0007669"/>
    <property type="project" value="TreeGrafter"/>
</dbReference>
<dbReference type="InterPro" id="IPR029406">
    <property type="entry name" value="ETAA1"/>
</dbReference>
<dbReference type="OMA" id="SERPNDH"/>
<reference evidence="3" key="1">
    <citation type="journal article" date="2014" name="PLoS ONE">
        <title>The genome and linkage map of the northern pike (Esox lucius): conserved synteny revealed between the salmonid sister group and the Neoteleostei.</title>
        <authorList>
            <person name="Rondeau E.B."/>
            <person name="Minkley D.R."/>
            <person name="Leong J.S."/>
            <person name="Messmer A.M."/>
            <person name="Jantzen J.R."/>
            <person name="von Schalburg K.R."/>
            <person name="Lemon C."/>
            <person name="Bird N.H."/>
            <person name="Koop B.F."/>
        </authorList>
    </citation>
    <scope>NUCLEOTIDE SEQUENCE</scope>
</reference>
<feature type="region of interest" description="Disordered" evidence="1">
    <location>
        <begin position="430"/>
        <end position="450"/>
    </location>
</feature>
<dbReference type="Bgee" id="ENSELUG00000011957">
    <property type="expression patterns" value="Expressed in ovary and 10 other cell types or tissues"/>
</dbReference>
<feature type="region of interest" description="Disordered" evidence="1">
    <location>
        <begin position="293"/>
        <end position="414"/>
    </location>
</feature>